<dbReference type="RefSeq" id="WP_176788658.1">
    <property type="nucleotide sequence ID" value="NZ_JABXWR010000001.1"/>
</dbReference>
<evidence type="ECO:0000256" key="1">
    <source>
        <dbReference type="ARBA" id="ARBA00006709"/>
    </source>
</evidence>
<reference evidence="5 6" key="1">
    <citation type="submission" date="2020-06" db="EMBL/GenBank/DDBJ databases">
        <title>Methanofollis fontis sp. nov., a methanogen isolated from marine sediments near a cold seep at Four-Way Closure Ridge offshore southwestern Taiwan.</title>
        <authorList>
            <person name="Chen S.-C."/>
            <person name="Teng N.-H."/>
            <person name="Lin Y.-S."/>
            <person name="Lai M.-C."/>
            <person name="Chen H.-H."/>
            <person name="Wang C.-C."/>
        </authorList>
    </citation>
    <scope>NUCLEOTIDE SEQUENCE [LARGE SCALE GENOMIC DNA]</scope>
    <source>
        <strain evidence="5 6">DSM 2702</strain>
    </source>
</reference>
<dbReference type="PANTHER" id="PTHR38682:SF1">
    <property type="entry name" value="V-TYPE ATP SYNTHASE SUBUNIT C"/>
    <property type="match status" value="1"/>
</dbReference>
<dbReference type="SUPFAM" id="SSF103486">
    <property type="entry name" value="V-type ATP synthase subunit C"/>
    <property type="match status" value="1"/>
</dbReference>
<dbReference type="Gene3D" id="1.10.132.50">
    <property type="entry name" value="ATP synthase (C/AC39) subunit, domain 3"/>
    <property type="match status" value="1"/>
</dbReference>
<dbReference type="PANTHER" id="PTHR38682">
    <property type="entry name" value="V-TYPE ATP SYNTHASE SUBUNIT C"/>
    <property type="match status" value="1"/>
</dbReference>
<dbReference type="OrthoDB" id="4272at2157"/>
<dbReference type="InterPro" id="IPR050873">
    <property type="entry name" value="V-ATPase_V0D/AC39_subunit"/>
</dbReference>
<dbReference type="GO" id="GO:0046961">
    <property type="term" value="F:proton-transporting ATPase activity, rotational mechanism"/>
    <property type="evidence" value="ECO:0007669"/>
    <property type="project" value="InterPro"/>
</dbReference>
<dbReference type="EMBL" id="JABXWR010000001">
    <property type="protein sequence ID" value="NVO67023.1"/>
    <property type="molecule type" value="Genomic_DNA"/>
</dbReference>
<proteinExistence type="inferred from homology"/>
<gene>
    <name evidence="5" type="ORF">HWN36_06815</name>
</gene>
<feature type="transmembrane region" description="Helical" evidence="4">
    <location>
        <begin position="20"/>
        <end position="42"/>
    </location>
</feature>
<evidence type="ECO:0000313" key="6">
    <source>
        <dbReference type="Proteomes" id="UP000570823"/>
    </source>
</evidence>
<comment type="caution">
    <text evidence="5">The sequence shown here is derived from an EMBL/GenBank/DDBJ whole genome shotgun (WGS) entry which is preliminary data.</text>
</comment>
<keyword evidence="4" id="KW-0472">Membrane</keyword>
<comment type="similarity">
    <text evidence="1">Belongs to the V-ATPase V0D/AC39 subunit family.</text>
</comment>
<dbReference type="Pfam" id="PF01992">
    <property type="entry name" value="vATP-synt_AC39"/>
    <property type="match status" value="1"/>
</dbReference>
<keyword evidence="4" id="KW-0812">Transmembrane</keyword>
<evidence type="ECO:0000256" key="4">
    <source>
        <dbReference type="SAM" id="Phobius"/>
    </source>
</evidence>
<dbReference type="InterPro" id="IPR002843">
    <property type="entry name" value="ATPase_V0-cplx_csu/dsu"/>
</dbReference>
<name>A0A7K4HP25_9EURY</name>
<protein>
    <submittedName>
        <fullName evidence="5">V-type ATPase subunit</fullName>
    </submittedName>
</protein>
<dbReference type="InterPro" id="IPR044911">
    <property type="entry name" value="V-type_ATPase_csu/dsu_dom_3"/>
</dbReference>
<dbReference type="InterPro" id="IPR036079">
    <property type="entry name" value="ATPase_csu/dsu_sf"/>
</dbReference>
<evidence type="ECO:0000313" key="5">
    <source>
        <dbReference type="EMBL" id="NVO67023.1"/>
    </source>
</evidence>
<keyword evidence="6" id="KW-1185">Reference proteome</keyword>
<organism evidence="5 6">
    <name type="scientific">Methanofollis tationis</name>
    <dbReference type="NCBI Taxonomy" id="81417"/>
    <lineage>
        <taxon>Archaea</taxon>
        <taxon>Methanobacteriati</taxon>
        <taxon>Methanobacteriota</taxon>
        <taxon>Stenosarchaea group</taxon>
        <taxon>Methanomicrobia</taxon>
        <taxon>Methanomicrobiales</taxon>
        <taxon>Methanomicrobiaceae</taxon>
        <taxon>Methanofollis</taxon>
    </lineage>
</organism>
<evidence type="ECO:0000256" key="3">
    <source>
        <dbReference type="ARBA" id="ARBA00023065"/>
    </source>
</evidence>
<dbReference type="Proteomes" id="UP000570823">
    <property type="component" value="Unassembled WGS sequence"/>
</dbReference>
<keyword evidence="4" id="KW-1133">Transmembrane helix</keyword>
<dbReference type="InterPro" id="IPR035067">
    <property type="entry name" value="V-type_ATPase_csu/dsu"/>
</dbReference>
<dbReference type="AlphaFoldDB" id="A0A7K4HP25"/>
<sequence length="394" mass="41075">MTALEEIAVAVLSGANGKAMLVAGLSIAVMVAVILAASAGYFRMILNIALFAQPDARVRAIGNPMIGREGVREALEAGNLHDLFERFAALGHRMPAGTGLDGQEADRLVRVHHYEAVMRLIESVPDGVRHFFVAYAAMIGTGEAAAIVAAKGRGLSPAAIEERAVPIGALTPERVRKAAHAGSEEEAIRRMAKAPFGPTLARAHAAAAGDTAVFSALSLAAALTKMGVAARGVDISLSPPVVETAGRMVDAANLRALVRARASGTGREAAARHLIREGGFEVTGERLLHAERAGNLADLVAAVEGTRYHRYLAALPGAVQDGDAAALETALDRCILDAARGIASQYHLESGPLLRHLVALGYEARNMRAIAVGVAAGAPTEEIERVLIVEETEA</sequence>
<accession>A0A7K4HP25</accession>
<keyword evidence="3" id="KW-0406">Ion transport</keyword>
<dbReference type="Gene3D" id="1.20.1690.10">
    <property type="entry name" value="V-type ATP synthase subunit C domain"/>
    <property type="match status" value="2"/>
</dbReference>
<keyword evidence="2" id="KW-0813">Transport</keyword>
<evidence type="ECO:0000256" key="2">
    <source>
        <dbReference type="ARBA" id="ARBA00022448"/>
    </source>
</evidence>